<protein>
    <submittedName>
        <fullName evidence="1">Uncharacterized protein</fullName>
    </submittedName>
</protein>
<gene>
    <name evidence="1" type="ORF">ALC56_01336</name>
</gene>
<reference evidence="1 2" key="1">
    <citation type="submission" date="2016-03" db="EMBL/GenBank/DDBJ databases">
        <title>Trachymyrmex septentrionalis WGS genome.</title>
        <authorList>
            <person name="Nygaard S."/>
            <person name="Hu H."/>
            <person name="Boomsma J."/>
            <person name="Zhang G."/>
        </authorList>
    </citation>
    <scope>NUCLEOTIDE SEQUENCE [LARGE SCALE GENOMIC DNA]</scope>
    <source>
        <strain evidence="1">Tsep2-gDNA-1</strain>
        <tissue evidence="1">Whole body</tissue>
    </source>
</reference>
<sequence length="73" mass="8691">ISKDNLEEFKDKALLIDHSTIDFKSLFKAKTSLLKHRMSERICEELQRTARIEEKRGKGLYMRTCCVRFVRND</sequence>
<dbReference type="AlphaFoldDB" id="A0A151K0P5"/>
<evidence type="ECO:0000313" key="2">
    <source>
        <dbReference type="Proteomes" id="UP000078541"/>
    </source>
</evidence>
<feature type="non-terminal residue" evidence="1">
    <location>
        <position position="1"/>
    </location>
</feature>
<dbReference type="EMBL" id="KQ981250">
    <property type="protein sequence ID" value="KYN44214.1"/>
    <property type="molecule type" value="Genomic_DNA"/>
</dbReference>
<organism evidence="1 2">
    <name type="scientific">Trachymyrmex septentrionalis</name>
    <dbReference type="NCBI Taxonomy" id="34720"/>
    <lineage>
        <taxon>Eukaryota</taxon>
        <taxon>Metazoa</taxon>
        <taxon>Ecdysozoa</taxon>
        <taxon>Arthropoda</taxon>
        <taxon>Hexapoda</taxon>
        <taxon>Insecta</taxon>
        <taxon>Pterygota</taxon>
        <taxon>Neoptera</taxon>
        <taxon>Endopterygota</taxon>
        <taxon>Hymenoptera</taxon>
        <taxon>Apocrita</taxon>
        <taxon>Aculeata</taxon>
        <taxon>Formicoidea</taxon>
        <taxon>Formicidae</taxon>
        <taxon>Myrmicinae</taxon>
        <taxon>Trachymyrmex</taxon>
    </lineage>
</organism>
<evidence type="ECO:0000313" key="1">
    <source>
        <dbReference type="EMBL" id="KYN44214.1"/>
    </source>
</evidence>
<keyword evidence="2" id="KW-1185">Reference proteome</keyword>
<dbReference type="Proteomes" id="UP000078541">
    <property type="component" value="Unassembled WGS sequence"/>
</dbReference>
<proteinExistence type="predicted"/>
<accession>A0A151K0P5</accession>
<name>A0A151K0P5_9HYME</name>